<evidence type="ECO:0000313" key="3">
    <source>
        <dbReference type="EMBL" id="CAB4887045.1"/>
    </source>
</evidence>
<proteinExistence type="predicted"/>
<feature type="domain" description="N,N-dimethylformamidase beta subunit-like C-terminal" evidence="2">
    <location>
        <begin position="117"/>
        <end position="484"/>
    </location>
</feature>
<evidence type="ECO:0000256" key="1">
    <source>
        <dbReference type="SAM" id="MobiDB-lite"/>
    </source>
</evidence>
<organism evidence="3">
    <name type="scientific">freshwater metagenome</name>
    <dbReference type="NCBI Taxonomy" id="449393"/>
    <lineage>
        <taxon>unclassified sequences</taxon>
        <taxon>metagenomes</taxon>
        <taxon>ecological metagenomes</taxon>
    </lineage>
</organism>
<reference evidence="3" key="1">
    <citation type="submission" date="2020-05" db="EMBL/GenBank/DDBJ databases">
        <authorList>
            <person name="Chiriac C."/>
            <person name="Salcher M."/>
            <person name="Ghai R."/>
            <person name="Kavagutti S V."/>
        </authorList>
    </citation>
    <scope>NUCLEOTIDE SEQUENCE</scope>
</reference>
<dbReference type="EMBL" id="CAFBLP010000078">
    <property type="protein sequence ID" value="CAB4887045.1"/>
    <property type="molecule type" value="Genomic_DNA"/>
</dbReference>
<gene>
    <name evidence="3" type="ORF">UFOPK3376_02442</name>
</gene>
<evidence type="ECO:0000259" key="2">
    <source>
        <dbReference type="Pfam" id="PF20254"/>
    </source>
</evidence>
<dbReference type="InterPro" id="IPR046540">
    <property type="entry name" value="DMFA2_C"/>
</dbReference>
<dbReference type="Pfam" id="PF20254">
    <property type="entry name" value="DMFA2_C"/>
    <property type="match status" value="1"/>
</dbReference>
<feature type="region of interest" description="Disordered" evidence="1">
    <location>
        <begin position="528"/>
        <end position="549"/>
    </location>
</feature>
<feature type="region of interest" description="Disordered" evidence="1">
    <location>
        <begin position="1"/>
        <end position="44"/>
    </location>
</feature>
<sequence length="549" mass="58916">MSSASSTTTTQSLSDEALPTRAVVTTTSTSPPTSTTTTSLPADTTTTAALRDPYAQPGWVVAENAKPGTNDWRLPATVRSSEQDSPTGWIEGYADAASVQYGHTLTLFVDTPAATFTVQAYRMGWYGGAQGRLVWTSAATPGGRQLVATYDRQIGMSEAPWHSSLTVPVTPQWPPGQYLLKLVSDAGGSHYVPLTVRDDRAAGGLMVVSAVTTWQAYNPWGGCSLYACSADRRHDRAQVVSFNRPYSHQYHRGSADFLDHELPLVTLVEQLGIDTSYVTDLDLHSQPDLVNDRRGVITLGHDEYYSTTMRDALESAVARGVNLAFLGANAVYRHIRMQPDASGRPDRQMVNYREQTDPGAVADSQQATVQWRNAPLRRPEATLIGVQYGCAGVRAPMRLVNTANWVFANTGAGNNQQIDNLVGVEFDELAPRSFTPESLEVLAASPVRCRGLQYQHVMSYYSNAAGAGVFATGTINWICAIDGSCASLEASSVVRGVTANVLLEFAQGPAGRAHPSVANSARYRTVLAPPTDTAAPEAPTTTAAEPTSP</sequence>
<name>A0A6J7F0N0_9ZZZZ</name>
<accession>A0A6J7F0N0</accession>
<protein>
    <submittedName>
        <fullName evidence="3">Unannotated protein</fullName>
    </submittedName>
</protein>
<dbReference type="AlphaFoldDB" id="A0A6J7F0N0"/>